<dbReference type="RefSeq" id="WP_206101446.1">
    <property type="nucleotide sequence ID" value="NZ_CP070969.1"/>
</dbReference>
<evidence type="ECO:0000256" key="1">
    <source>
        <dbReference type="SAM" id="Phobius"/>
    </source>
</evidence>
<dbReference type="EMBL" id="CP070969">
    <property type="protein sequence ID" value="QSF43825.1"/>
    <property type="molecule type" value="Genomic_DNA"/>
</dbReference>
<feature type="transmembrane region" description="Helical" evidence="1">
    <location>
        <begin position="12"/>
        <end position="30"/>
    </location>
</feature>
<keyword evidence="1" id="KW-0812">Transmembrane</keyword>
<keyword evidence="1" id="KW-0472">Membrane</keyword>
<sequence>MLKKVWNGNPRWFTLIWSFIMLTYILLMVFRRNDEIMTGLLFVLFVAVGVRDWNKLRRLAVFSFILAGVFLIIDLKTMLG</sequence>
<feature type="transmembrane region" description="Helical" evidence="1">
    <location>
        <begin position="36"/>
        <end position="53"/>
    </location>
</feature>
<accession>A0ABX7LBJ0</accession>
<feature type="transmembrane region" description="Helical" evidence="1">
    <location>
        <begin position="60"/>
        <end position="79"/>
    </location>
</feature>
<evidence type="ECO:0000313" key="3">
    <source>
        <dbReference type="Proteomes" id="UP000663452"/>
    </source>
</evidence>
<gene>
    <name evidence="2" type="ORF">JRJ22_21615</name>
</gene>
<keyword evidence="3" id="KW-1185">Reference proteome</keyword>
<organism evidence="2 3">
    <name type="scientific">Paenibacillus tianjinensis</name>
    <dbReference type="NCBI Taxonomy" id="2810347"/>
    <lineage>
        <taxon>Bacteria</taxon>
        <taxon>Bacillati</taxon>
        <taxon>Bacillota</taxon>
        <taxon>Bacilli</taxon>
        <taxon>Bacillales</taxon>
        <taxon>Paenibacillaceae</taxon>
        <taxon>Paenibacillus</taxon>
    </lineage>
</organism>
<evidence type="ECO:0000313" key="2">
    <source>
        <dbReference type="EMBL" id="QSF43825.1"/>
    </source>
</evidence>
<dbReference type="Proteomes" id="UP000663452">
    <property type="component" value="Chromosome"/>
</dbReference>
<protein>
    <submittedName>
        <fullName evidence="2">Uncharacterized protein</fullName>
    </submittedName>
</protein>
<proteinExistence type="predicted"/>
<keyword evidence="1" id="KW-1133">Transmembrane helix</keyword>
<name>A0ABX7LBJ0_9BACL</name>
<reference evidence="2 3" key="1">
    <citation type="submission" date="2021-02" db="EMBL/GenBank/DDBJ databases">
        <title>Paenibacillus tianjinensis sp. nov.</title>
        <authorList>
            <person name="Liu H."/>
        </authorList>
    </citation>
    <scope>NUCLEOTIDE SEQUENCE [LARGE SCALE GENOMIC DNA]</scope>
    <source>
        <strain evidence="2 3">TB2019</strain>
    </source>
</reference>